<dbReference type="AlphaFoldDB" id="R2XM10"/>
<reference evidence="2 4" key="2">
    <citation type="submission" date="2013-03" db="EMBL/GenBank/DDBJ databases">
        <title>The Genome Sequence of Enterococcus gilvus ATCC BAA-350 (PacBio/Illumina hybrid assembly).</title>
        <authorList>
            <consortium name="The Broad Institute Genomics Platform"/>
            <consortium name="The Broad Institute Genome Sequencing Center for Infectious Disease"/>
            <person name="Earl A."/>
            <person name="Russ C."/>
            <person name="Gilmore M."/>
            <person name="Surin D."/>
            <person name="Walker B."/>
            <person name="Young S."/>
            <person name="Zeng Q."/>
            <person name="Gargeya S."/>
            <person name="Fitzgerald M."/>
            <person name="Haas B."/>
            <person name="Abouelleil A."/>
            <person name="Allen A.W."/>
            <person name="Alvarado L."/>
            <person name="Arachchi H.M."/>
            <person name="Berlin A.M."/>
            <person name="Chapman S.B."/>
            <person name="Gainer-Dewar J."/>
            <person name="Goldberg J."/>
            <person name="Griggs A."/>
            <person name="Gujja S."/>
            <person name="Hansen M."/>
            <person name="Howarth C."/>
            <person name="Imamovic A."/>
            <person name="Ireland A."/>
            <person name="Larimer J."/>
            <person name="McCowan C."/>
            <person name="Murphy C."/>
            <person name="Pearson M."/>
            <person name="Poon T.W."/>
            <person name="Priest M."/>
            <person name="Roberts A."/>
            <person name="Saif S."/>
            <person name="Shea T."/>
            <person name="Sisk P."/>
            <person name="Sykes S."/>
            <person name="Wortman J."/>
            <person name="Nusbaum C."/>
            <person name="Birren B."/>
        </authorList>
    </citation>
    <scope>NUCLEOTIDE SEQUENCE [LARGE SCALE GENOMIC DNA]</scope>
    <source>
        <strain evidence="2 4">ATCC BAA-350</strain>
    </source>
</reference>
<dbReference type="HOGENOM" id="CLU_160576_0_0_9"/>
<dbReference type="EMBL" id="ASWH01000001">
    <property type="protein sequence ID" value="EOW81859.1"/>
    <property type="molecule type" value="Genomic_DNA"/>
</dbReference>
<proteinExistence type="predicted"/>
<keyword evidence="4" id="KW-1185">Reference proteome</keyword>
<comment type="caution">
    <text evidence="1">The sequence shown here is derived from an EMBL/GenBank/DDBJ whole genome shotgun (WGS) entry which is preliminary data.</text>
</comment>
<evidence type="ECO:0000313" key="1">
    <source>
        <dbReference type="EMBL" id="EOI55598.1"/>
    </source>
</evidence>
<dbReference type="eggNOG" id="ENOG5032M6P">
    <property type="taxonomic scope" value="Bacteria"/>
</dbReference>
<protein>
    <submittedName>
        <fullName evidence="1">Uncharacterized protein</fullName>
    </submittedName>
</protein>
<dbReference type="Proteomes" id="UP000013750">
    <property type="component" value="Unassembled WGS sequence"/>
</dbReference>
<accession>R2XM10</accession>
<organism evidence="1 3">
    <name type="scientific">Enterococcus gilvus ATCC BAA-350</name>
    <dbReference type="NCBI Taxonomy" id="1158614"/>
    <lineage>
        <taxon>Bacteria</taxon>
        <taxon>Bacillati</taxon>
        <taxon>Bacillota</taxon>
        <taxon>Bacilli</taxon>
        <taxon>Lactobacillales</taxon>
        <taxon>Enterococcaceae</taxon>
        <taxon>Enterococcus</taxon>
    </lineage>
</organism>
<dbReference type="Proteomes" id="UP000014160">
    <property type="component" value="Unassembled WGS sequence"/>
</dbReference>
<dbReference type="EMBL" id="AJDQ01000008">
    <property type="protein sequence ID" value="EOI55598.1"/>
    <property type="molecule type" value="Genomic_DNA"/>
</dbReference>
<dbReference type="OrthoDB" id="2194814at2"/>
<evidence type="ECO:0000313" key="4">
    <source>
        <dbReference type="Proteomes" id="UP000014160"/>
    </source>
</evidence>
<dbReference type="RefSeq" id="WP_010781176.1">
    <property type="nucleotide sequence ID" value="NZ_ASWH01000001.1"/>
</dbReference>
<evidence type="ECO:0000313" key="2">
    <source>
        <dbReference type="EMBL" id="EOW81859.1"/>
    </source>
</evidence>
<sequence length="129" mass="15489">MEDYGLARQKLFTLQRRTLEKRLHAFYYQTHDEKTTIEMLIALQVRDELTGDAFDFSRMLTSVVYRIFLRTRTTKIMRRFYLYFIDYFSGKDWQLLTAKLFPVLTYNEEDPEVVKVQTCDEEIIGCAES</sequence>
<reference evidence="1 3" key="1">
    <citation type="submission" date="2013-02" db="EMBL/GenBank/DDBJ databases">
        <title>The Genome Sequence of Enterococcus gilvus ATCC BAA-350.</title>
        <authorList>
            <consortium name="The Broad Institute Genome Sequencing Platform"/>
            <consortium name="The Broad Institute Genome Sequencing Center for Infectious Disease"/>
            <person name="Earl A.M."/>
            <person name="Gilmore M.S."/>
            <person name="Lebreton F."/>
            <person name="Walker B."/>
            <person name="Young S.K."/>
            <person name="Zeng Q."/>
            <person name="Gargeya S."/>
            <person name="Fitzgerald M."/>
            <person name="Haas B."/>
            <person name="Abouelleil A."/>
            <person name="Alvarado L."/>
            <person name="Arachchi H.M."/>
            <person name="Berlin A.M."/>
            <person name="Chapman S.B."/>
            <person name="Dewar J."/>
            <person name="Goldberg J."/>
            <person name="Griggs A."/>
            <person name="Gujja S."/>
            <person name="Hansen M."/>
            <person name="Howarth C."/>
            <person name="Imamovic A."/>
            <person name="Larimer J."/>
            <person name="McCowan C."/>
            <person name="Murphy C."/>
            <person name="Neiman D."/>
            <person name="Pearson M."/>
            <person name="Priest M."/>
            <person name="Roberts A."/>
            <person name="Saif S."/>
            <person name="Shea T."/>
            <person name="Sisk P."/>
            <person name="Sykes S."/>
            <person name="Wortman J."/>
            <person name="Nusbaum C."/>
            <person name="Birren B."/>
        </authorList>
    </citation>
    <scope>NUCLEOTIDE SEQUENCE [LARGE SCALE GENOMIC DNA]</scope>
    <source>
        <strain evidence="1 3">ATCC BAA-350</strain>
    </source>
</reference>
<evidence type="ECO:0000313" key="3">
    <source>
        <dbReference type="Proteomes" id="UP000013750"/>
    </source>
</evidence>
<gene>
    <name evidence="2" type="ORF">I592_01159</name>
    <name evidence="1" type="ORF">UKC_02807</name>
</gene>
<name>R2XM10_9ENTE</name>
<dbReference type="PATRIC" id="fig|1158614.3.peg.2799"/>